<proteinExistence type="predicted"/>
<evidence type="ECO:0000256" key="1">
    <source>
        <dbReference type="SAM" id="Phobius"/>
    </source>
</evidence>
<protein>
    <submittedName>
        <fullName evidence="2">Uncharacterized protein</fullName>
    </submittedName>
</protein>
<feature type="transmembrane region" description="Helical" evidence="1">
    <location>
        <begin position="12"/>
        <end position="33"/>
    </location>
</feature>
<organism evidence="2">
    <name type="scientific">Rhizophora mucronata</name>
    <name type="common">Asiatic mangrove</name>
    <dbReference type="NCBI Taxonomy" id="61149"/>
    <lineage>
        <taxon>Eukaryota</taxon>
        <taxon>Viridiplantae</taxon>
        <taxon>Streptophyta</taxon>
        <taxon>Embryophyta</taxon>
        <taxon>Tracheophyta</taxon>
        <taxon>Spermatophyta</taxon>
        <taxon>Magnoliopsida</taxon>
        <taxon>eudicotyledons</taxon>
        <taxon>Gunneridae</taxon>
        <taxon>Pentapetalae</taxon>
        <taxon>rosids</taxon>
        <taxon>fabids</taxon>
        <taxon>Malpighiales</taxon>
        <taxon>Rhizophoraceae</taxon>
        <taxon>Rhizophora</taxon>
    </lineage>
</organism>
<dbReference type="AlphaFoldDB" id="A0A2P2N8K8"/>
<reference evidence="2" key="1">
    <citation type="submission" date="2018-02" db="EMBL/GenBank/DDBJ databases">
        <title>Rhizophora mucronata_Transcriptome.</title>
        <authorList>
            <person name="Meera S.P."/>
            <person name="Sreeshan A."/>
            <person name="Augustine A."/>
        </authorList>
    </citation>
    <scope>NUCLEOTIDE SEQUENCE</scope>
    <source>
        <tissue evidence="2">Leaf</tissue>
    </source>
</reference>
<evidence type="ECO:0000313" key="2">
    <source>
        <dbReference type="EMBL" id="MBX38790.1"/>
    </source>
</evidence>
<keyword evidence="1" id="KW-1133">Transmembrane helix</keyword>
<accession>A0A2P2N8K8</accession>
<keyword evidence="1" id="KW-0472">Membrane</keyword>
<keyword evidence="1" id="KW-0812">Transmembrane</keyword>
<sequence length="39" mass="4483">MDGDKRMIEGRVCLPIYFVNISSWFATHLLGFLKNVVVL</sequence>
<name>A0A2P2N8K8_RHIMU</name>
<dbReference type="EMBL" id="GGEC01058306">
    <property type="protein sequence ID" value="MBX38790.1"/>
    <property type="molecule type" value="Transcribed_RNA"/>
</dbReference>